<feature type="compositionally biased region" description="Basic residues" evidence="1">
    <location>
        <begin position="14"/>
        <end position="26"/>
    </location>
</feature>
<evidence type="ECO:0000256" key="1">
    <source>
        <dbReference type="SAM" id="MobiDB-lite"/>
    </source>
</evidence>
<keyword evidence="3" id="KW-1185">Reference proteome</keyword>
<proteinExistence type="predicted"/>
<gene>
    <name evidence="2" type="ORF">AVEN_628_1</name>
</gene>
<evidence type="ECO:0000313" key="2">
    <source>
        <dbReference type="EMBL" id="GBM28653.1"/>
    </source>
</evidence>
<organism evidence="2 3">
    <name type="scientific">Araneus ventricosus</name>
    <name type="common">Orbweaver spider</name>
    <name type="synonym">Epeira ventricosa</name>
    <dbReference type="NCBI Taxonomy" id="182803"/>
    <lineage>
        <taxon>Eukaryota</taxon>
        <taxon>Metazoa</taxon>
        <taxon>Ecdysozoa</taxon>
        <taxon>Arthropoda</taxon>
        <taxon>Chelicerata</taxon>
        <taxon>Arachnida</taxon>
        <taxon>Araneae</taxon>
        <taxon>Araneomorphae</taxon>
        <taxon>Entelegynae</taxon>
        <taxon>Araneoidea</taxon>
        <taxon>Araneidae</taxon>
        <taxon>Araneus</taxon>
    </lineage>
</organism>
<accession>A0A4Y2EHM4</accession>
<feature type="region of interest" description="Disordered" evidence="1">
    <location>
        <begin position="1"/>
        <end position="26"/>
    </location>
</feature>
<sequence length="26" mass="3111">VEKKPEITRMLNQSKKKKKIKIKLNS</sequence>
<dbReference type="AlphaFoldDB" id="A0A4Y2EHM4"/>
<dbReference type="EMBL" id="BGPR01000616">
    <property type="protein sequence ID" value="GBM28653.1"/>
    <property type="molecule type" value="Genomic_DNA"/>
</dbReference>
<dbReference type="Proteomes" id="UP000499080">
    <property type="component" value="Unassembled WGS sequence"/>
</dbReference>
<name>A0A4Y2EHM4_ARAVE</name>
<reference evidence="2 3" key="1">
    <citation type="journal article" date="2019" name="Sci. Rep.">
        <title>Orb-weaving spider Araneus ventricosus genome elucidates the spidroin gene catalogue.</title>
        <authorList>
            <person name="Kono N."/>
            <person name="Nakamura H."/>
            <person name="Ohtoshi R."/>
            <person name="Moran D.A.P."/>
            <person name="Shinohara A."/>
            <person name="Yoshida Y."/>
            <person name="Fujiwara M."/>
            <person name="Mori M."/>
            <person name="Tomita M."/>
            <person name="Arakawa K."/>
        </authorList>
    </citation>
    <scope>NUCLEOTIDE SEQUENCE [LARGE SCALE GENOMIC DNA]</scope>
</reference>
<feature type="non-terminal residue" evidence="2">
    <location>
        <position position="1"/>
    </location>
</feature>
<evidence type="ECO:0000313" key="3">
    <source>
        <dbReference type="Proteomes" id="UP000499080"/>
    </source>
</evidence>
<comment type="caution">
    <text evidence="2">The sequence shown here is derived from an EMBL/GenBank/DDBJ whole genome shotgun (WGS) entry which is preliminary data.</text>
</comment>
<protein>
    <submittedName>
        <fullName evidence="2">Uncharacterized protein</fullName>
    </submittedName>
</protein>